<organism evidence="1">
    <name type="scientific">Schizaphis graminum</name>
    <name type="common">Green bug aphid</name>
    <dbReference type="NCBI Taxonomy" id="13262"/>
    <lineage>
        <taxon>Eukaryota</taxon>
        <taxon>Metazoa</taxon>
        <taxon>Ecdysozoa</taxon>
        <taxon>Arthropoda</taxon>
        <taxon>Hexapoda</taxon>
        <taxon>Insecta</taxon>
        <taxon>Pterygota</taxon>
        <taxon>Neoptera</taxon>
        <taxon>Paraneoptera</taxon>
        <taxon>Hemiptera</taxon>
        <taxon>Sternorrhyncha</taxon>
        <taxon>Aphidomorpha</taxon>
        <taxon>Aphidoidea</taxon>
        <taxon>Aphididae</taxon>
        <taxon>Aphidini</taxon>
        <taxon>Schizaphis</taxon>
    </lineage>
</organism>
<proteinExistence type="predicted"/>
<reference evidence="1" key="1">
    <citation type="submission" date="2018-04" db="EMBL/GenBank/DDBJ databases">
        <title>Transcriptome of Schizaphis graminum biotype I.</title>
        <authorList>
            <person name="Scully E.D."/>
            <person name="Geib S.M."/>
            <person name="Palmer N.A."/>
            <person name="Koch K."/>
            <person name="Bradshaw J."/>
            <person name="Heng-Moss T."/>
            <person name="Sarath G."/>
        </authorList>
    </citation>
    <scope>NUCLEOTIDE SEQUENCE</scope>
</reference>
<protein>
    <submittedName>
        <fullName evidence="1">Uncharacterized protein</fullName>
    </submittedName>
</protein>
<evidence type="ECO:0000313" key="1">
    <source>
        <dbReference type="EMBL" id="MBY30916.1"/>
    </source>
</evidence>
<accession>A0A2S2PPZ1</accession>
<dbReference type="AlphaFoldDB" id="A0A2S2PPZ1"/>
<sequence length="106" mass="11733">MSIGVLSRAPLYSQFPLSYSSPVPSGQMICVICVHALLRSLEFTRTCDNLYSGHSKNATLSRIQMTELRGFVPKFLPLYHLVAAVNSPTQYAATGGVGEWEQRRGR</sequence>
<gene>
    <name evidence="1" type="ORF">g.173249</name>
</gene>
<dbReference type="EMBL" id="GGMR01018297">
    <property type="protein sequence ID" value="MBY30916.1"/>
    <property type="molecule type" value="Transcribed_RNA"/>
</dbReference>
<name>A0A2S2PPZ1_SCHGA</name>